<dbReference type="PANTHER" id="PTHR42915:SF1">
    <property type="entry name" value="PEPTIDOGLYCAN BETA-N-ACETYLMURAMIDASE NAMZ"/>
    <property type="match status" value="1"/>
</dbReference>
<dbReference type="EMBL" id="JAHWDP010000006">
    <property type="protein sequence ID" value="MBW2938893.1"/>
    <property type="molecule type" value="Genomic_DNA"/>
</dbReference>
<reference evidence="4" key="1">
    <citation type="submission" date="2021-07" db="EMBL/GenBank/DDBJ databases">
        <title>Aureisphaera sp. CAU 1614 isolated from sea sediment.</title>
        <authorList>
            <person name="Kim W."/>
        </authorList>
    </citation>
    <scope>NUCLEOTIDE SEQUENCE</scope>
    <source>
        <strain evidence="4">CAU 1614</strain>
    </source>
</reference>
<gene>
    <name evidence="4" type="ORF">KXJ69_12315</name>
</gene>
<evidence type="ECO:0000313" key="4">
    <source>
        <dbReference type="EMBL" id="MBW2938893.1"/>
    </source>
</evidence>
<evidence type="ECO:0000313" key="5">
    <source>
        <dbReference type="Proteomes" id="UP001138686"/>
    </source>
</evidence>
<dbReference type="Pfam" id="PF20732">
    <property type="entry name" value="NamZ_C"/>
    <property type="match status" value="1"/>
</dbReference>
<feature type="domain" description="Peptidoglycan beta-N-acetylmuramidase NamZ N-terminal" evidence="2">
    <location>
        <begin position="77"/>
        <end position="294"/>
    </location>
</feature>
<dbReference type="GO" id="GO:0033922">
    <property type="term" value="F:peptidoglycan beta-N-acetylmuramidase activity"/>
    <property type="evidence" value="ECO:0007669"/>
    <property type="project" value="InterPro"/>
</dbReference>
<name>A0A9X1FQE8_9FLAO</name>
<feature type="signal peptide" evidence="1">
    <location>
        <begin position="1"/>
        <end position="27"/>
    </location>
</feature>
<organism evidence="4 5">
    <name type="scientific">Halomarinibacterium sedimenti</name>
    <dbReference type="NCBI Taxonomy" id="2857106"/>
    <lineage>
        <taxon>Bacteria</taxon>
        <taxon>Pseudomonadati</taxon>
        <taxon>Bacteroidota</taxon>
        <taxon>Flavobacteriia</taxon>
        <taxon>Flavobacteriales</taxon>
        <taxon>Flavobacteriaceae</taxon>
        <taxon>Halomarinibacterium</taxon>
    </lineage>
</organism>
<feature type="domain" description="Peptidoglycan beta-N-acetylmuramidase NamZ C-terminal" evidence="3">
    <location>
        <begin position="299"/>
        <end position="437"/>
    </location>
</feature>
<evidence type="ECO:0000259" key="3">
    <source>
        <dbReference type="Pfam" id="PF20732"/>
    </source>
</evidence>
<dbReference type="Pfam" id="PF07075">
    <property type="entry name" value="NamZ_N"/>
    <property type="match status" value="1"/>
</dbReference>
<dbReference type="InterPro" id="IPR048502">
    <property type="entry name" value="NamZ_N"/>
</dbReference>
<dbReference type="Proteomes" id="UP001138686">
    <property type="component" value="Unassembled WGS sequence"/>
</dbReference>
<protein>
    <submittedName>
        <fullName evidence="4">DUF1343 domain-containing protein</fullName>
    </submittedName>
</protein>
<comment type="caution">
    <text evidence="4">The sequence shown here is derived from an EMBL/GenBank/DDBJ whole genome shotgun (WGS) entry which is preliminary data.</text>
</comment>
<accession>A0A9X1FQE8</accession>
<evidence type="ECO:0000256" key="1">
    <source>
        <dbReference type="SAM" id="SignalP"/>
    </source>
</evidence>
<dbReference type="InterPro" id="IPR008302">
    <property type="entry name" value="NamZ"/>
</dbReference>
<keyword evidence="5" id="KW-1185">Reference proteome</keyword>
<dbReference type="InterPro" id="IPR048503">
    <property type="entry name" value="NamZ_C"/>
</dbReference>
<dbReference type="AlphaFoldDB" id="A0A9X1FQE8"/>
<proteinExistence type="predicted"/>
<feature type="chain" id="PRO_5040909326" evidence="1">
    <location>
        <begin position="28"/>
        <end position="438"/>
    </location>
</feature>
<dbReference type="PANTHER" id="PTHR42915">
    <property type="entry name" value="HYPOTHETICAL 460 KDA PROTEIN IN FEUA-SIGW INTERGENIC REGION [PRECURSOR]"/>
    <property type="match status" value="1"/>
</dbReference>
<evidence type="ECO:0000259" key="2">
    <source>
        <dbReference type="Pfam" id="PF07075"/>
    </source>
</evidence>
<dbReference type="RefSeq" id="WP_219053422.1">
    <property type="nucleotide sequence ID" value="NZ_JAHWDP010000006.1"/>
</dbReference>
<keyword evidence="1" id="KW-0732">Signal</keyword>
<dbReference type="PIRSF" id="PIRSF016719">
    <property type="entry name" value="UCP016719"/>
    <property type="match status" value="1"/>
</dbReference>
<sequence>MVRFSFFKNTLLIILPLTMLICFSCGGQNTSEKRTEKSEKSEEKIEKTLDSIYVLGIIPGANSYNEYLPLIINKKIGIVANQTSVVTEKVNSILGKPIKLIDSKIYKDAHLVDFLLSEGIALQKIFSPEHGFRGSEDAGAEVKDGKDTKTGLPIFSLHGKNRKPTSEQMHGLEMMVFDIQDVGVRFYTYLSTLHYVMEACAEANIPLIVLDRPNPNAHYMDGPMMEPENTGFLGLHPVPLVYGMTIGEYAQMINGEGWLKDGIQCNLTVIPIKNYNHQSRYSLPVRPSPNLPDDQAINLYPSLGLLEGTNLNAGRGTEMQFQVIGSPYLPKDKYPFSYTPQPNFGSSNPKFKGVACHGLDLRNTPRLDNVDLTWIMDAYHNYEKKDDFFNTKNFTTHAGTAKLQQQIEAGLSMKEIRESWQADLEQFKKVRMKYLIYE</sequence>